<comment type="caution">
    <text evidence="5">The sequence shown here is derived from an EMBL/GenBank/DDBJ whole genome shotgun (WGS) entry which is preliminary data.</text>
</comment>
<dbReference type="Pfam" id="PF00106">
    <property type="entry name" value="adh_short"/>
    <property type="match status" value="1"/>
</dbReference>
<feature type="domain" description="Ketoreductase" evidence="4">
    <location>
        <begin position="6"/>
        <end position="189"/>
    </location>
</feature>
<dbReference type="InterPro" id="IPR002347">
    <property type="entry name" value="SDR_fam"/>
</dbReference>
<protein>
    <submittedName>
        <fullName evidence="5">SDR family oxidoreductase</fullName>
    </submittedName>
</protein>
<dbReference type="InterPro" id="IPR036291">
    <property type="entry name" value="NAD(P)-bd_dom_sf"/>
</dbReference>
<dbReference type="PROSITE" id="PS00061">
    <property type="entry name" value="ADH_SHORT"/>
    <property type="match status" value="1"/>
</dbReference>
<evidence type="ECO:0000313" key="5">
    <source>
        <dbReference type="EMBL" id="GAA4690090.1"/>
    </source>
</evidence>
<comment type="similarity">
    <text evidence="1 3">Belongs to the short-chain dehydrogenases/reductases (SDR) family.</text>
</comment>
<proteinExistence type="inferred from homology"/>
<dbReference type="RefSeq" id="WP_345310363.1">
    <property type="nucleotide sequence ID" value="NZ_BAABLN010000002.1"/>
</dbReference>
<dbReference type="InterPro" id="IPR057326">
    <property type="entry name" value="KR_dom"/>
</dbReference>
<sequence>MVSTLKIALVPGGSRGLGLLVSRELLDRGHAVAIAARDHDELTRAKEQLSPHGTVKDYVCDVRDADAVKQLVREVEQDMGPVEVLITVAGIIQAGPLEAITVEHFKDAIDTMTYGPIYCALEVLPGMRQRRSGRIGTVTSVGGLISPPHLLPYATAKFGAVGFSEGLAVALAGSGVTATTIAPGLMRTGSHERAFFTGQSAKEYAWFAPAASLPVLSINADRAARIIVDGVLAGKPTVLVGWLPKVAQRVHGLAPGLTTRGLGLANRLLPGARPEQSGLQEGREAASALNSKVVKVLTTLGSKAARKNNERG</sequence>
<name>A0ABP8WHY2_9MICC</name>
<keyword evidence="2" id="KW-0560">Oxidoreductase</keyword>
<keyword evidence="6" id="KW-1185">Reference proteome</keyword>
<dbReference type="PRINTS" id="PR00081">
    <property type="entry name" value="GDHRDH"/>
</dbReference>
<dbReference type="InterPro" id="IPR020904">
    <property type="entry name" value="Sc_DH/Rdtase_CS"/>
</dbReference>
<organism evidence="5 6">
    <name type="scientific">Kocuria gwangalliensis</name>
    <dbReference type="NCBI Taxonomy" id="501592"/>
    <lineage>
        <taxon>Bacteria</taxon>
        <taxon>Bacillati</taxon>
        <taxon>Actinomycetota</taxon>
        <taxon>Actinomycetes</taxon>
        <taxon>Micrococcales</taxon>
        <taxon>Micrococcaceae</taxon>
        <taxon>Kocuria</taxon>
    </lineage>
</organism>
<evidence type="ECO:0000256" key="3">
    <source>
        <dbReference type="RuleBase" id="RU000363"/>
    </source>
</evidence>
<dbReference type="PRINTS" id="PR00080">
    <property type="entry name" value="SDRFAMILY"/>
</dbReference>
<dbReference type="PANTHER" id="PTHR44196">
    <property type="entry name" value="DEHYDROGENASE/REDUCTASE SDR FAMILY MEMBER 7B"/>
    <property type="match status" value="1"/>
</dbReference>
<dbReference type="Gene3D" id="3.40.50.720">
    <property type="entry name" value="NAD(P)-binding Rossmann-like Domain"/>
    <property type="match status" value="1"/>
</dbReference>
<evidence type="ECO:0000259" key="4">
    <source>
        <dbReference type="SMART" id="SM00822"/>
    </source>
</evidence>
<dbReference type="PANTHER" id="PTHR44196:SF1">
    <property type="entry name" value="DEHYDROGENASE_REDUCTASE SDR FAMILY MEMBER 7B"/>
    <property type="match status" value="1"/>
</dbReference>
<dbReference type="Proteomes" id="UP001501446">
    <property type="component" value="Unassembled WGS sequence"/>
</dbReference>
<evidence type="ECO:0000313" key="6">
    <source>
        <dbReference type="Proteomes" id="UP001501446"/>
    </source>
</evidence>
<gene>
    <name evidence="5" type="ORF">GCM10025781_03650</name>
</gene>
<dbReference type="SUPFAM" id="SSF51735">
    <property type="entry name" value="NAD(P)-binding Rossmann-fold domains"/>
    <property type="match status" value="1"/>
</dbReference>
<dbReference type="SMART" id="SM00822">
    <property type="entry name" value="PKS_KR"/>
    <property type="match status" value="1"/>
</dbReference>
<evidence type="ECO:0000256" key="1">
    <source>
        <dbReference type="ARBA" id="ARBA00006484"/>
    </source>
</evidence>
<evidence type="ECO:0000256" key="2">
    <source>
        <dbReference type="ARBA" id="ARBA00023002"/>
    </source>
</evidence>
<accession>A0ABP8WHY2</accession>
<reference evidence="6" key="1">
    <citation type="journal article" date="2019" name="Int. J. Syst. Evol. Microbiol.">
        <title>The Global Catalogue of Microorganisms (GCM) 10K type strain sequencing project: providing services to taxonomists for standard genome sequencing and annotation.</title>
        <authorList>
            <consortium name="The Broad Institute Genomics Platform"/>
            <consortium name="The Broad Institute Genome Sequencing Center for Infectious Disease"/>
            <person name="Wu L."/>
            <person name="Ma J."/>
        </authorList>
    </citation>
    <scope>NUCLEOTIDE SEQUENCE [LARGE SCALE GENOMIC DNA]</scope>
    <source>
        <strain evidence="6">JCM 18958</strain>
    </source>
</reference>
<dbReference type="CDD" id="cd05233">
    <property type="entry name" value="SDR_c"/>
    <property type="match status" value="1"/>
</dbReference>
<dbReference type="EMBL" id="BAABLN010000002">
    <property type="protein sequence ID" value="GAA4690090.1"/>
    <property type="molecule type" value="Genomic_DNA"/>
</dbReference>